<proteinExistence type="predicted"/>
<gene>
    <name evidence="1" type="ORF">MOPEL_096_00620</name>
</gene>
<dbReference type="STRING" id="1089455.MOPEL_096_00620"/>
<dbReference type="EMBL" id="BAFE01000073">
    <property type="protein sequence ID" value="GAB49055.1"/>
    <property type="molecule type" value="Genomic_DNA"/>
</dbReference>
<evidence type="ECO:0000313" key="2">
    <source>
        <dbReference type="Proteomes" id="UP000004367"/>
    </source>
</evidence>
<evidence type="ECO:0008006" key="3">
    <source>
        <dbReference type="Google" id="ProtNLM"/>
    </source>
</evidence>
<accession>H5UTJ7</accession>
<comment type="caution">
    <text evidence="1">The sequence shown here is derived from an EMBL/GenBank/DDBJ whole genome shotgun (WGS) entry which is preliminary data.</text>
</comment>
<sequence>MEAARMSNDSPIWTPARHPLARFLRGLVTGTRLPMDGGWMRVTPWAPHIQGILSFPGHAILAVSYDRTENDLAELGVDGWGGAHDPRVVTTLAKNGWIDTLDILFLGPGAGERAGGDHLVTRSDLAKHPLAEHAERVRSQVQVYGSADPGVEDVVVLARGVGGLREISFELDPRRRGQGRGVDLVRAALHCVPENELVAACAAPANLPCAKSLVRAGLAPYGTIQLFTDRPERRS</sequence>
<dbReference type="eggNOG" id="COG1247">
    <property type="taxonomic scope" value="Bacteria"/>
</dbReference>
<name>H5UTJ7_9MICO</name>
<dbReference type="Proteomes" id="UP000004367">
    <property type="component" value="Unassembled WGS sequence"/>
</dbReference>
<keyword evidence="2" id="KW-1185">Reference proteome</keyword>
<organism evidence="1 2">
    <name type="scientific">Mobilicoccus pelagius NBRC 104925</name>
    <dbReference type="NCBI Taxonomy" id="1089455"/>
    <lineage>
        <taxon>Bacteria</taxon>
        <taxon>Bacillati</taxon>
        <taxon>Actinomycetota</taxon>
        <taxon>Actinomycetes</taxon>
        <taxon>Micrococcales</taxon>
        <taxon>Dermatophilaceae</taxon>
        <taxon>Mobilicoccus</taxon>
    </lineage>
</organism>
<evidence type="ECO:0000313" key="1">
    <source>
        <dbReference type="EMBL" id="GAB49055.1"/>
    </source>
</evidence>
<dbReference type="AlphaFoldDB" id="H5UTJ7"/>
<protein>
    <recommendedName>
        <fullName evidence="3">N-acetyltransferase domain-containing protein</fullName>
    </recommendedName>
</protein>
<reference evidence="1 2" key="1">
    <citation type="submission" date="2012-02" db="EMBL/GenBank/DDBJ databases">
        <title>Whole genome shotgun sequence of Mobilicoccus pelagius NBRC 104925.</title>
        <authorList>
            <person name="Yoshida Y."/>
            <person name="Hosoyama A."/>
            <person name="Tsuchikane K."/>
            <person name="Katsumata H."/>
            <person name="Yamazaki S."/>
            <person name="Fujita N."/>
        </authorList>
    </citation>
    <scope>NUCLEOTIDE SEQUENCE [LARGE SCALE GENOMIC DNA]</scope>
    <source>
        <strain evidence="1 2">NBRC 104925</strain>
    </source>
</reference>